<dbReference type="InterPro" id="IPR029026">
    <property type="entry name" value="tRNA_m1G_MTases_N"/>
</dbReference>
<evidence type="ECO:0000256" key="5">
    <source>
        <dbReference type="ARBA" id="ARBA00038303"/>
    </source>
</evidence>
<organism evidence="7 8">
    <name type="scientific">Burkholderia mayonis</name>
    <dbReference type="NCBI Taxonomy" id="1385591"/>
    <lineage>
        <taxon>Bacteria</taxon>
        <taxon>Pseudomonadati</taxon>
        <taxon>Pseudomonadota</taxon>
        <taxon>Betaproteobacteria</taxon>
        <taxon>Burkholderiales</taxon>
        <taxon>Burkholderiaceae</taxon>
        <taxon>Burkholderia</taxon>
        <taxon>pseudomallei group</taxon>
    </lineage>
</organism>
<dbReference type="Gene3D" id="3.40.1280.10">
    <property type="match status" value="1"/>
</dbReference>
<evidence type="ECO:0000256" key="1">
    <source>
        <dbReference type="ARBA" id="ARBA00022552"/>
    </source>
</evidence>
<comment type="function">
    <text evidence="6">Specifically methylates the pseudouridine at position 1915 (m3Psi1915) in 23S rRNA.</text>
</comment>
<feature type="binding site" evidence="6">
    <location>
        <begin position="123"/>
        <end position="128"/>
    </location>
    <ligand>
        <name>S-adenosyl-L-methionine</name>
        <dbReference type="ChEBI" id="CHEBI:59789"/>
    </ligand>
</feature>
<dbReference type="NCBIfam" id="NF000986">
    <property type="entry name" value="PRK00103.1-4"/>
    <property type="match status" value="1"/>
</dbReference>
<evidence type="ECO:0000256" key="6">
    <source>
        <dbReference type="HAMAP-Rule" id="MF_00658"/>
    </source>
</evidence>
<dbReference type="Proteomes" id="UP000062519">
    <property type="component" value="Chromosome 1"/>
</dbReference>
<comment type="subunit">
    <text evidence="6">Homodimer.</text>
</comment>
<evidence type="ECO:0000256" key="2">
    <source>
        <dbReference type="ARBA" id="ARBA00022603"/>
    </source>
</evidence>
<keyword evidence="4 6" id="KW-0949">S-adenosyl-L-methionine</keyword>
<dbReference type="KEGG" id="buu:WS70_12015"/>
<reference evidence="7 8" key="1">
    <citation type="submission" date="2015-12" db="EMBL/GenBank/DDBJ databases">
        <title>Diversity of Burkholderia near neighbor genomes.</title>
        <authorList>
            <person name="Sahl J."/>
            <person name="Wagner D."/>
            <person name="Keim P."/>
        </authorList>
    </citation>
    <scope>NUCLEOTIDE SEQUENCE [LARGE SCALE GENOMIC DNA]</scope>
    <source>
        <strain evidence="7 8">BDU6</strain>
    </source>
</reference>
<dbReference type="PANTHER" id="PTHR33603:SF1">
    <property type="entry name" value="RIBOSOMAL RNA LARGE SUBUNIT METHYLTRANSFERASE H"/>
    <property type="match status" value="1"/>
</dbReference>
<keyword evidence="1 6" id="KW-0698">rRNA processing</keyword>
<feature type="binding site" evidence="6">
    <location>
        <position position="104"/>
    </location>
    <ligand>
        <name>S-adenosyl-L-methionine</name>
        <dbReference type="ChEBI" id="CHEBI:59789"/>
    </ligand>
</feature>
<protein>
    <recommendedName>
        <fullName evidence="6">Ribosomal RNA large subunit methyltransferase H</fullName>
        <ecNumber evidence="6">2.1.1.177</ecNumber>
    </recommendedName>
    <alternativeName>
        <fullName evidence="6">23S rRNA (pseudouridine1915-N3)-methyltransferase</fullName>
    </alternativeName>
    <alternativeName>
        <fullName evidence="6">23S rRNA m3Psi1915 methyltransferase</fullName>
    </alternativeName>
    <alternativeName>
        <fullName evidence="6">rRNA (pseudouridine-N3-)-methyltransferase RlmH</fullName>
    </alternativeName>
</protein>
<sequence>MKLHIVAVGHKMPGWITTGFDEYTKRMPPELRIELREVKPELRSGSRTAESVMAAEKQRIEAALPKHARVIALDERGRDWTTMQLAQALPAWQQDGRDVAFVIGGADGLDPALKSRAELLLRVSSLTLPHGMVRVLLAEQLYRAWSITQNHPYHRA</sequence>
<keyword evidence="3 6" id="KW-0808">Transferase</keyword>
<dbReference type="NCBIfam" id="TIGR00246">
    <property type="entry name" value="tRNA_RlmH_YbeA"/>
    <property type="match status" value="1"/>
</dbReference>
<accession>A0A1B4FG14</accession>
<dbReference type="Pfam" id="PF02590">
    <property type="entry name" value="SPOUT_MTase"/>
    <property type="match status" value="1"/>
</dbReference>
<dbReference type="PANTHER" id="PTHR33603">
    <property type="entry name" value="METHYLTRANSFERASE"/>
    <property type="match status" value="1"/>
</dbReference>
<dbReference type="PIRSF" id="PIRSF004505">
    <property type="entry name" value="MT_bac"/>
    <property type="match status" value="1"/>
</dbReference>
<dbReference type="SUPFAM" id="SSF75217">
    <property type="entry name" value="alpha/beta knot"/>
    <property type="match status" value="1"/>
</dbReference>
<dbReference type="InterPro" id="IPR029028">
    <property type="entry name" value="Alpha/beta_knot_MTases"/>
</dbReference>
<feature type="binding site" evidence="6">
    <location>
        <position position="73"/>
    </location>
    <ligand>
        <name>S-adenosyl-L-methionine</name>
        <dbReference type="ChEBI" id="CHEBI:59789"/>
    </ligand>
</feature>
<dbReference type="GO" id="GO:0005737">
    <property type="term" value="C:cytoplasm"/>
    <property type="evidence" value="ECO:0007669"/>
    <property type="project" value="UniProtKB-SubCell"/>
</dbReference>
<dbReference type="EC" id="2.1.1.177" evidence="6"/>
<evidence type="ECO:0000256" key="4">
    <source>
        <dbReference type="ARBA" id="ARBA00022691"/>
    </source>
</evidence>
<keyword evidence="8" id="KW-1185">Reference proteome</keyword>
<dbReference type="RefSeq" id="WP_059596652.1">
    <property type="nucleotide sequence ID" value="NZ_CP013386.1"/>
</dbReference>
<dbReference type="GO" id="GO:0070038">
    <property type="term" value="F:rRNA (pseudouridine-N3-)-methyltransferase activity"/>
    <property type="evidence" value="ECO:0007669"/>
    <property type="project" value="UniProtKB-UniRule"/>
</dbReference>
<evidence type="ECO:0000313" key="7">
    <source>
        <dbReference type="EMBL" id="AOJ02462.1"/>
    </source>
</evidence>
<dbReference type="EMBL" id="CP013386">
    <property type="protein sequence ID" value="AOJ02462.1"/>
    <property type="molecule type" value="Genomic_DNA"/>
</dbReference>
<dbReference type="InterPro" id="IPR003742">
    <property type="entry name" value="RlmH-like"/>
</dbReference>
<evidence type="ECO:0000256" key="3">
    <source>
        <dbReference type="ARBA" id="ARBA00022679"/>
    </source>
</evidence>
<comment type="similarity">
    <text evidence="5 6">Belongs to the RNA methyltransferase RlmH family.</text>
</comment>
<keyword evidence="6" id="KW-0963">Cytoplasm</keyword>
<dbReference type="HAMAP" id="MF_00658">
    <property type="entry name" value="23SrRNA_methyltr_H"/>
    <property type="match status" value="1"/>
</dbReference>
<gene>
    <name evidence="6" type="primary">rlmH</name>
    <name evidence="7" type="ORF">WS70_12015</name>
</gene>
<comment type="catalytic activity">
    <reaction evidence="6">
        <text>pseudouridine(1915) in 23S rRNA + S-adenosyl-L-methionine = N(3)-methylpseudouridine(1915) in 23S rRNA + S-adenosyl-L-homocysteine + H(+)</text>
        <dbReference type="Rhea" id="RHEA:42752"/>
        <dbReference type="Rhea" id="RHEA-COMP:10221"/>
        <dbReference type="Rhea" id="RHEA-COMP:10222"/>
        <dbReference type="ChEBI" id="CHEBI:15378"/>
        <dbReference type="ChEBI" id="CHEBI:57856"/>
        <dbReference type="ChEBI" id="CHEBI:59789"/>
        <dbReference type="ChEBI" id="CHEBI:65314"/>
        <dbReference type="ChEBI" id="CHEBI:74486"/>
        <dbReference type="EC" id="2.1.1.177"/>
    </reaction>
</comment>
<name>A0A1B4FG14_9BURK</name>
<proteinExistence type="inferred from homology"/>
<keyword evidence="2 6" id="KW-0489">Methyltransferase</keyword>
<comment type="subcellular location">
    <subcellularLocation>
        <location evidence="6">Cytoplasm</location>
    </subcellularLocation>
</comment>
<evidence type="ECO:0000313" key="8">
    <source>
        <dbReference type="Proteomes" id="UP000062519"/>
    </source>
</evidence>
<dbReference type="CDD" id="cd18081">
    <property type="entry name" value="RlmH-like"/>
    <property type="match status" value="1"/>
</dbReference>
<dbReference type="AlphaFoldDB" id="A0A1B4FG14"/>